<evidence type="ECO:0000313" key="1">
    <source>
        <dbReference type="EMBL" id="OXA44869.1"/>
    </source>
</evidence>
<dbReference type="EMBL" id="LNIX01000018">
    <property type="protein sequence ID" value="OXA44869.1"/>
    <property type="molecule type" value="Genomic_DNA"/>
</dbReference>
<proteinExistence type="predicted"/>
<sequence length="527" mass="58014">MAAAGALLQACFDRRNFFNGTRVENTMQRIIKDYVDERSGNFPAKFKIYQYPLLLPKGSEGVEVAAYYKKAGIAEDADFNARAVRDFVFSSYAFSMLRNFSLASLSLAAGTMCLTTGADYVGFIDDPRTGGNEAYIAAVIDTTKVMGSRFAPEVNEVISVTGFMYHKVDLLRRCEAGNMEVPAPLGRNPTPLEYYECRWWDGAFPVYYKLALVLNGGAGVPVDEKWAPLGTRICASIRKAFDLLICYNELIDVFHDVISNEPMNEVHIAGRYGGITVVQDFAAALSACVDEVATCPCIAGDVSHDFATDAAIGSCAWYAHVPHYRGYTQLVETRHLTSEKYAALARKANHGAFITSGMAHSGEVNALQDNEWSSLTTFESLDPRSKKKEAAVRKFVREAVHLNSDTAMDGFFGKIVSICAGHKVPEYLVRQCVTAVEAAWKTLRAAGEDMPLETVAALVVENHVRLDKAFIATHYHREAYMLRRGISGALSLMFDRTDMAPYPRINDAAVFHSVNIAKKGGGGKREK</sequence>
<gene>
    <name evidence="1" type="ORF">Fcan01_19931</name>
</gene>
<evidence type="ECO:0000313" key="2">
    <source>
        <dbReference type="Proteomes" id="UP000198287"/>
    </source>
</evidence>
<keyword evidence="2" id="KW-1185">Reference proteome</keyword>
<name>A0A226DI62_FOLCA</name>
<dbReference type="OrthoDB" id="10673800at2759"/>
<dbReference type="AlphaFoldDB" id="A0A226DI62"/>
<organism evidence="1 2">
    <name type="scientific">Folsomia candida</name>
    <name type="common">Springtail</name>
    <dbReference type="NCBI Taxonomy" id="158441"/>
    <lineage>
        <taxon>Eukaryota</taxon>
        <taxon>Metazoa</taxon>
        <taxon>Ecdysozoa</taxon>
        <taxon>Arthropoda</taxon>
        <taxon>Hexapoda</taxon>
        <taxon>Collembola</taxon>
        <taxon>Entomobryomorpha</taxon>
        <taxon>Isotomoidea</taxon>
        <taxon>Isotomidae</taxon>
        <taxon>Proisotominae</taxon>
        <taxon>Folsomia</taxon>
    </lineage>
</organism>
<dbReference type="Proteomes" id="UP000198287">
    <property type="component" value="Unassembled WGS sequence"/>
</dbReference>
<comment type="caution">
    <text evidence="1">The sequence shown here is derived from an EMBL/GenBank/DDBJ whole genome shotgun (WGS) entry which is preliminary data.</text>
</comment>
<protein>
    <submittedName>
        <fullName evidence="1">Uncharacterized protein</fullName>
    </submittedName>
</protein>
<reference evidence="1 2" key="1">
    <citation type="submission" date="2015-12" db="EMBL/GenBank/DDBJ databases">
        <title>The genome of Folsomia candida.</title>
        <authorList>
            <person name="Faddeeva A."/>
            <person name="Derks M.F."/>
            <person name="Anvar Y."/>
            <person name="Smit S."/>
            <person name="Van Straalen N."/>
            <person name="Roelofs D."/>
        </authorList>
    </citation>
    <scope>NUCLEOTIDE SEQUENCE [LARGE SCALE GENOMIC DNA]</scope>
    <source>
        <strain evidence="1 2">VU population</strain>
        <tissue evidence="1">Whole body</tissue>
    </source>
</reference>
<accession>A0A226DI62</accession>